<comment type="pathway">
    <text evidence="7">Lipid metabolism; fatty acid biosynthesis.</text>
</comment>
<comment type="subcellular location">
    <subcellularLocation>
        <location evidence="7">Cytoplasm</location>
    </subcellularLocation>
</comment>
<keyword evidence="5 7" id="KW-0443">Lipid metabolism</keyword>
<dbReference type="EMBL" id="DXGA01000045">
    <property type="protein sequence ID" value="HIW93310.1"/>
    <property type="molecule type" value="Genomic_DNA"/>
</dbReference>
<dbReference type="SUPFAM" id="SSF47336">
    <property type="entry name" value="ACP-like"/>
    <property type="match status" value="1"/>
</dbReference>
<organism evidence="9 10">
    <name type="scientific">Candidatus Flavonifractor merdipullorum</name>
    <dbReference type="NCBI Taxonomy" id="2838590"/>
    <lineage>
        <taxon>Bacteria</taxon>
        <taxon>Bacillati</taxon>
        <taxon>Bacillota</taxon>
        <taxon>Clostridia</taxon>
        <taxon>Eubacteriales</taxon>
        <taxon>Oscillospiraceae</taxon>
        <taxon>Flavonifractor</taxon>
    </lineage>
</organism>
<accession>A0A9D1RTI8</accession>
<dbReference type="Pfam" id="PF00550">
    <property type="entry name" value="PP-binding"/>
    <property type="match status" value="1"/>
</dbReference>
<evidence type="ECO:0000256" key="5">
    <source>
        <dbReference type="ARBA" id="ARBA00023098"/>
    </source>
</evidence>
<keyword evidence="7" id="KW-0963">Cytoplasm</keyword>
<evidence type="ECO:0000256" key="2">
    <source>
        <dbReference type="ARBA" id="ARBA00022516"/>
    </source>
</evidence>
<evidence type="ECO:0000256" key="3">
    <source>
        <dbReference type="ARBA" id="ARBA00022553"/>
    </source>
</evidence>
<comment type="caution">
    <text evidence="9">The sequence shown here is derived from an EMBL/GenBank/DDBJ whole genome shotgun (WGS) entry which is preliminary data.</text>
</comment>
<keyword evidence="1 7" id="KW-0596">Phosphopantetheine</keyword>
<sequence>MIFEKIVSLLSEQLGVDAESITMETSFEELGADSVDVVDLTMAVEEAFNLEDLADENLSEITTVGDFVNFLKTKVDEE</sequence>
<evidence type="ECO:0000256" key="7">
    <source>
        <dbReference type="HAMAP-Rule" id="MF_01217"/>
    </source>
</evidence>
<comment type="function">
    <text evidence="7">Carrier of the growing fatty acid chain in fatty acid biosynthesis.</text>
</comment>
<dbReference type="HAMAP" id="MF_01217">
    <property type="entry name" value="Acyl_carrier"/>
    <property type="match status" value="1"/>
</dbReference>
<keyword evidence="3 7" id="KW-0597">Phosphoprotein</keyword>
<comment type="similarity">
    <text evidence="7">Belongs to the acyl carrier protein (ACP) family.</text>
</comment>
<dbReference type="AlphaFoldDB" id="A0A9D1RTI8"/>
<dbReference type="GO" id="GO:0000036">
    <property type="term" value="F:acyl carrier activity"/>
    <property type="evidence" value="ECO:0007669"/>
    <property type="project" value="UniProtKB-UniRule"/>
</dbReference>
<reference evidence="9" key="1">
    <citation type="journal article" date="2021" name="PeerJ">
        <title>Extensive microbial diversity within the chicken gut microbiome revealed by metagenomics and culture.</title>
        <authorList>
            <person name="Gilroy R."/>
            <person name="Ravi A."/>
            <person name="Getino M."/>
            <person name="Pursley I."/>
            <person name="Horton D.L."/>
            <person name="Alikhan N.F."/>
            <person name="Baker D."/>
            <person name="Gharbi K."/>
            <person name="Hall N."/>
            <person name="Watson M."/>
            <person name="Adriaenssens E.M."/>
            <person name="Foster-Nyarko E."/>
            <person name="Jarju S."/>
            <person name="Secka A."/>
            <person name="Antonio M."/>
            <person name="Oren A."/>
            <person name="Chaudhuri R.R."/>
            <person name="La Ragione R."/>
            <person name="Hildebrand F."/>
            <person name="Pallen M.J."/>
        </authorList>
    </citation>
    <scope>NUCLEOTIDE SEQUENCE</scope>
    <source>
        <strain evidence="9">ChiGjej6B6-1540</strain>
    </source>
</reference>
<evidence type="ECO:0000259" key="8">
    <source>
        <dbReference type="PROSITE" id="PS50075"/>
    </source>
</evidence>
<dbReference type="PANTHER" id="PTHR20863">
    <property type="entry name" value="ACYL CARRIER PROTEIN"/>
    <property type="match status" value="1"/>
</dbReference>
<gene>
    <name evidence="7" type="primary">acpP</name>
    <name evidence="9" type="ORF">H9868_02085</name>
</gene>
<dbReference type="PANTHER" id="PTHR20863:SF76">
    <property type="entry name" value="CARRIER DOMAIN-CONTAINING PROTEIN"/>
    <property type="match status" value="1"/>
</dbReference>
<dbReference type="InterPro" id="IPR009081">
    <property type="entry name" value="PP-bd_ACP"/>
</dbReference>
<dbReference type="InterPro" id="IPR036736">
    <property type="entry name" value="ACP-like_sf"/>
</dbReference>
<feature type="domain" description="Carrier" evidence="8">
    <location>
        <begin position="1"/>
        <end position="75"/>
    </location>
</feature>
<keyword evidence="2 7" id="KW-0444">Lipid biosynthesis</keyword>
<dbReference type="NCBIfam" id="NF002148">
    <property type="entry name" value="PRK00982.1-2"/>
    <property type="match status" value="1"/>
</dbReference>
<name>A0A9D1RTI8_9FIRM</name>
<evidence type="ECO:0000313" key="10">
    <source>
        <dbReference type="Proteomes" id="UP000824192"/>
    </source>
</evidence>
<dbReference type="PROSITE" id="PS50075">
    <property type="entry name" value="CARRIER"/>
    <property type="match status" value="1"/>
</dbReference>
<comment type="PTM">
    <text evidence="7">4'-phosphopantetheine is transferred from CoA to a specific serine of apo-ACP by AcpS. This modification is essential for activity because fatty acids are bound in thioester linkage to the sulfhydryl of the prosthetic group.</text>
</comment>
<dbReference type="GO" id="GO:0000035">
    <property type="term" value="F:acyl binding"/>
    <property type="evidence" value="ECO:0007669"/>
    <property type="project" value="TreeGrafter"/>
</dbReference>
<evidence type="ECO:0000256" key="6">
    <source>
        <dbReference type="ARBA" id="ARBA00023160"/>
    </source>
</evidence>
<dbReference type="Proteomes" id="UP000824192">
    <property type="component" value="Unassembled WGS sequence"/>
</dbReference>
<protein>
    <recommendedName>
        <fullName evidence="7">Acyl carrier protein</fullName>
        <shortName evidence="7">ACP</shortName>
    </recommendedName>
</protein>
<dbReference type="NCBIfam" id="NF002150">
    <property type="entry name" value="PRK00982.1-4"/>
    <property type="match status" value="1"/>
</dbReference>
<dbReference type="Gene3D" id="1.10.1200.10">
    <property type="entry name" value="ACP-like"/>
    <property type="match status" value="1"/>
</dbReference>
<keyword evidence="4 7" id="KW-0276">Fatty acid metabolism</keyword>
<dbReference type="InterPro" id="IPR006162">
    <property type="entry name" value="Ppantetheine_attach_site"/>
</dbReference>
<keyword evidence="6 7" id="KW-0275">Fatty acid biosynthesis</keyword>
<evidence type="ECO:0000313" key="9">
    <source>
        <dbReference type="EMBL" id="HIW93310.1"/>
    </source>
</evidence>
<dbReference type="PROSITE" id="PS00012">
    <property type="entry name" value="PHOSPHOPANTETHEINE"/>
    <property type="match status" value="1"/>
</dbReference>
<evidence type="ECO:0000256" key="4">
    <source>
        <dbReference type="ARBA" id="ARBA00022832"/>
    </source>
</evidence>
<feature type="modified residue" description="O-(pantetheine 4'-phosphoryl)serine" evidence="7">
    <location>
        <position position="34"/>
    </location>
</feature>
<dbReference type="InterPro" id="IPR003231">
    <property type="entry name" value="ACP"/>
</dbReference>
<proteinExistence type="inferred from homology"/>
<evidence type="ECO:0000256" key="1">
    <source>
        <dbReference type="ARBA" id="ARBA00022450"/>
    </source>
</evidence>
<dbReference type="GO" id="GO:0009245">
    <property type="term" value="P:lipid A biosynthetic process"/>
    <property type="evidence" value="ECO:0007669"/>
    <property type="project" value="TreeGrafter"/>
</dbReference>
<dbReference type="GO" id="GO:0016020">
    <property type="term" value="C:membrane"/>
    <property type="evidence" value="ECO:0007669"/>
    <property type="project" value="GOC"/>
</dbReference>
<dbReference type="GO" id="GO:0005829">
    <property type="term" value="C:cytosol"/>
    <property type="evidence" value="ECO:0007669"/>
    <property type="project" value="TreeGrafter"/>
</dbReference>
<reference evidence="9" key="2">
    <citation type="submission" date="2021-04" db="EMBL/GenBank/DDBJ databases">
        <authorList>
            <person name="Gilroy R."/>
        </authorList>
    </citation>
    <scope>NUCLEOTIDE SEQUENCE</scope>
    <source>
        <strain evidence="9">ChiGjej6B6-1540</strain>
    </source>
</reference>